<dbReference type="Gene3D" id="1.10.260.40">
    <property type="entry name" value="lambda repressor-like DNA-binding domains"/>
    <property type="match status" value="1"/>
</dbReference>
<gene>
    <name evidence="1" type="ORF">ACEZDG_34055</name>
</gene>
<accession>A0ABV6VKM6</accession>
<dbReference type="InterPro" id="IPR058118">
    <property type="entry name" value="Tpg"/>
</dbReference>
<dbReference type="InterPro" id="IPR010982">
    <property type="entry name" value="Lambda_DNA-bd_dom_sf"/>
</dbReference>
<sequence>MGKISDGLQRAIEAQFTRKPPVSTQARAKFLVKQHGGTRAVAALLGVSQRTVERYLTGQRRTPPAAVAARLDAEVRRRWQPLVRRRATQRAATSTGITIETRATFGYDAPAGTTDEGRLRRITQHLPASYAARLFEAGEAGASENELAQIVADGFAEHYFRDGGRRAQGLDVRLTGIDYWDADL</sequence>
<protein>
    <submittedName>
        <fullName evidence="1">XRE family transcriptional regulator</fullName>
    </submittedName>
</protein>
<dbReference type="EMBL" id="JBHEZX010000023">
    <property type="protein sequence ID" value="MFC1414299.1"/>
    <property type="molecule type" value="Genomic_DNA"/>
</dbReference>
<reference evidence="1 2" key="1">
    <citation type="submission" date="2024-09" db="EMBL/GenBank/DDBJ databases">
        <authorList>
            <person name="Lee S.D."/>
        </authorList>
    </citation>
    <scope>NUCLEOTIDE SEQUENCE [LARGE SCALE GENOMIC DNA]</scope>
    <source>
        <strain evidence="1 2">N1-1</strain>
    </source>
</reference>
<comment type="caution">
    <text evidence="1">The sequence shown here is derived from an EMBL/GenBank/DDBJ whole genome shotgun (WGS) entry which is preliminary data.</text>
</comment>
<evidence type="ECO:0000313" key="1">
    <source>
        <dbReference type="EMBL" id="MFC1414299.1"/>
    </source>
</evidence>
<dbReference type="Proteomes" id="UP001592582">
    <property type="component" value="Unassembled WGS sequence"/>
</dbReference>
<dbReference type="NCBIfam" id="NF047541">
    <property type="entry name" value="telomere_Tpg"/>
    <property type="match status" value="1"/>
</dbReference>
<organism evidence="1 2">
    <name type="scientific">Streptacidiphilus alkalitolerans</name>
    <dbReference type="NCBI Taxonomy" id="3342712"/>
    <lineage>
        <taxon>Bacteria</taxon>
        <taxon>Bacillati</taxon>
        <taxon>Actinomycetota</taxon>
        <taxon>Actinomycetes</taxon>
        <taxon>Kitasatosporales</taxon>
        <taxon>Streptomycetaceae</taxon>
        <taxon>Streptacidiphilus</taxon>
    </lineage>
</organism>
<proteinExistence type="predicted"/>
<keyword evidence="2" id="KW-1185">Reference proteome</keyword>
<evidence type="ECO:0000313" key="2">
    <source>
        <dbReference type="Proteomes" id="UP001592582"/>
    </source>
</evidence>
<name>A0ABV6VKM6_9ACTN</name>